<dbReference type="RefSeq" id="WP_014454460.1">
    <property type="nucleotide sequence ID" value="NC_017098.1"/>
</dbReference>
<dbReference type="HOGENOM" id="CLU_001859_1_3_12"/>
<evidence type="ECO:0000313" key="5">
    <source>
        <dbReference type="EMBL" id="AFG36462.1"/>
    </source>
</evidence>
<keyword evidence="6" id="KW-1185">Reference proteome</keyword>
<keyword evidence="3" id="KW-0326">Glycosidase</keyword>
<dbReference type="Proteomes" id="UP000007383">
    <property type="component" value="Chromosome"/>
</dbReference>
<dbReference type="PRINTS" id="PR00131">
    <property type="entry name" value="GLHYDRLASE1"/>
</dbReference>
<evidence type="ECO:0000256" key="1">
    <source>
        <dbReference type="ARBA" id="ARBA00010838"/>
    </source>
</evidence>
<proteinExistence type="inferred from homology"/>
<keyword evidence="2" id="KW-0378">Hydrolase</keyword>
<dbReference type="EMBL" id="CP003282">
    <property type="protein sequence ID" value="AFG36462.1"/>
    <property type="molecule type" value="Genomic_DNA"/>
</dbReference>
<protein>
    <submittedName>
        <fullName evidence="5">Beta-glucosidase/6-phospho-beta-glucosidase/beta-galactosidase</fullName>
    </submittedName>
</protein>
<dbReference type="GO" id="GO:0005975">
    <property type="term" value="P:carbohydrate metabolic process"/>
    <property type="evidence" value="ECO:0007669"/>
    <property type="project" value="InterPro"/>
</dbReference>
<dbReference type="InterPro" id="IPR017853">
    <property type="entry name" value="GH"/>
</dbReference>
<dbReference type="PANTHER" id="PTHR10353">
    <property type="entry name" value="GLYCOSYL HYDROLASE"/>
    <property type="match status" value="1"/>
</dbReference>
<dbReference type="SUPFAM" id="SSF51445">
    <property type="entry name" value="(Trans)glycosidases"/>
    <property type="match status" value="1"/>
</dbReference>
<dbReference type="OrthoDB" id="9765195at2"/>
<dbReference type="STRING" id="889378.Spiaf_0357"/>
<dbReference type="eggNOG" id="COG2723">
    <property type="taxonomic scope" value="Bacteria"/>
</dbReference>
<dbReference type="PATRIC" id="fig|889378.3.peg.360"/>
<dbReference type="InterPro" id="IPR001360">
    <property type="entry name" value="Glyco_hydro_1"/>
</dbReference>
<dbReference type="GO" id="GO:0008422">
    <property type="term" value="F:beta-glucosidase activity"/>
    <property type="evidence" value="ECO:0007669"/>
    <property type="project" value="TreeGrafter"/>
</dbReference>
<dbReference type="Gene3D" id="3.20.20.80">
    <property type="entry name" value="Glycosidases"/>
    <property type="match status" value="1"/>
</dbReference>
<evidence type="ECO:0000256" key="4">
    <source>
        <dbReference type="RuleBase" id="RU003690"/>
    </source>
</evidence>
<dbReference type="AlphaFoldDB" id="H9UG19"/>
<dbReference type="KEGG" id="sfc:Spiaf_0357"/>
<evidence type="ECO:0000256" key="3">
    <source>
        <dbReference type="ARBA" id="ARBA00023295"/>
    </source>
</evidence>
<comment type="similarity">
    <text evidence="1 4">Belongs to the glycosyl hydrolase 1 family.</text>
</comment>
<accession>H9UG19</accession>
<dbReference type="Pfam" id="PF00232">
    <property type="entry name" value="Glyco_hydro_1"/>
    <property type="match status" value="2"/>
</dbReference>
<organism evidence="5 6">
    <name type="scientific">Spirochaeta africana (strain ATCC 700263 / DSM 8902 / Z-7692)</name>
    <dbReference type="NCBI Taxonomy" id="889378"/>
    <lineage>
        <taxon>Bacteria</taxon>
        <taxon>Pseudomonadati</taxon>
        <taxon>Spirochaetota</taxon>
        <taxon>Spirochaetia</taxon>
        <taxon>Spirochaetales</taxon>
        <taxon>Spirochaetaceae</taxon>
        <taxon>Spirochaeta</taxon>
    </lineage>
</organism>
<name>H9UG19_SPIAZ</name>
<reference evidence="6" key="1">
    <citation type="journal article" date="2013" name="Stand. Genomic Sci.">
        <title>Complete genome sequence of the halophilic bacterium Spirochaeta africana type strain (Z-7692(T)) from the alkaline Lake Magadi in the East African Rift.</title>
        <authorList>
            <person name="Liolos K."/>
            <person name="Abt B."/>
            <person name="Scheuner C."/>
            <person name="Teshima H."/>
            <person name="Held B."/>
            <person name="Lapidus A."/>
            <person name="Nolan M."/>
            <person name="Lucas S."/>
            <person name="Deshpande S."/>
            <person name="Cheng J.F."/>
            <person name="Tapia R."/>
            <person name="Goodwin L.A."/>
            <person name="Pitluck S."/>
            <person name="Pagani I."/>
            <person name="Ivanova N."/>
            <person name="Mavromatis K."/>
            <person name="Mikhailova N."/>
            <person name="Huntemann M."/>
            <person name="Pati A."/>
            <person name="Chen A."/>
            <person name="Palaniappan K."/>
            <person name="Land M."/>
            <person name="Rohde M."/>
            <person name="Tindall B.J."/>
            <person name="Detter J.C."/>
            <person name="Goker M."/>
            <person name="Bristow J."/>
            <person name="Eisen J.A."/>
            <person name="Markowitz V."/>
            <person name="Hugenholtz P."/>
            <person name="Woyke T."/>
            <person name="Klenk H.P."/>
            <person name="Kyrpides N.C."/>
        </authorList>
    </citation>
    <scope>NUCLEOTIDE SEQUENCE</scope>
    <source>
        <strain evidence="6">ATCC 700263 / DSM 8902 / Z-7692</strain>
    </source>
</reference>
<sequence>MHESDSAGSRDFPVDFLFGSATASLQVEGGDTNNTWYRWCELGKIHDGTHCVRAVDHWNRVDQDIHLMLQLHQQTYRMSLEWSRIEPEPGVFSQEAVRHYRYELAALRTAGIRPLVTLHHFSLPLWFEDAGGWLQPEAPEIFLRYARFIATELIDLVQDWCTINEPNVYLLFGYALGQWPPGYRSIRGYFRAARQLMRIHGMTYQALHEIYRAHERPVQVGAAHHLRVYDPRSERSGPRRWVQAVLCRVLDTVTQWMFVRGMTTAGSQRTADYLGINYYTRDRISWSWNPFRLCTRQTVTAGAPVNDLGWEIYPEGLLRLLRRCSRAFPDLPLYITENGTCDAADRFRERYIIEHLQQVRQALQEGIPVQRYYHWSLMDNFEWLEGESARFGLIAVEYDTQKRRIRNSGFRYAEIARSGNIMYTEPDKPIL</sequence>
<evidence type="ECO:0000313" key="6">
    <source>
        <dbReference type="Proteomes" id="UP000007383"/>
    </source>
</evidence>
<gene>
    <name evidence="5" type="ordered locus">Spiaf_0357</name>
</gene>
<evidence type="ECO:0000256" key="2">
    <source>
        <dbReference type="ARBA" id="ARBA00022801"/>
    </source>
</evidence>
<dbReference type="PANTHER" id="PTHR10353:SF209">
    <property type="entry name" value="GALACTOLIPID GALACTOSYLTRANSFERASE SFR2, CHLOROPLASTIC"/>
    <property type="match status" value="1"/>
</dbReference>